<dbReference type="SUPFAM" id="SSF53335">
    <property type="entry name" value="S-adenosyl-L-methionine-dependent methyltransferases"/>
    <property type="match status" value="1"/>
</dbReference>
<evidence type="ECO:0000313" key="3">
    <source>
        <dbReference type="Proteomes" id="UP000229334"/>
    </source>
</evidence>
<reference evidence="2 3" key="1">
    <citation type="submission" date="2017-09" db="EMBL/GenBank/DDBJ databases">
        <title>Depth-based differentiation of microbial function through sediment-hosted aquifers and enrichment of novel symbionts in the deep terrestrial subsurface.</title>
        <authorList>
            <person name="Probst A.J."/>
            <person name="Ladd B."/>
            <person name="Jarett J.K."/>
            <person name="Geller-Mcgrath D.E."/>
            <person name="Sieber C.M."/>
            <person name="Emerson J.B."/>
            <person name="Anantharaman K."/>
            <person name="Thomas B.C."/>
            <person name="Malmstrom R."/>
            <person name="Stieglmeier M."/>
            <person name="Klingl A."/>
            <person name="Woyke T."/>
            <person name="Ryan C.M."/>
            <person name="Banfield J.F."/>
        </authorList>
    </citation>
    <scope>NUCLEOTIDE SEQUENCE [LARGE SCALE GENOMIC DNA]</scope>
    <source>
        <strain evidence="2">CG22_combo_CG10-13_8_21_14_all_37_9</strain>
    </source>
</reference>
<dbReference type="InterPro" id="IPR013216">
    <property type="entry name" value="Methyltransf_11"/>
</dbReference>
<dbReference type="Proteomes" id="UP000229334">
    <property type="component" value="Unassembled WGS sequence"/>
</dbReference>
<name>A0A2H0BKM8_9BACT</name>
<evidence type="ECO:0000259" key="1">
    <source>
        <dbReference type="Pfam" id="PF08241"/>
    </source>
</evidence>
<proteinExistence type="predicted"/>
<sequence length="231" mass="26544">MKNQLNTPHDNSVEMWDKYYASKRGSPMFEKIVHYGRKIYFGDVFARNVLKLGGQANSYLETGAGTGTTLKQIQQQTLARCVGIEKTPLAHSLGVQNAKNCEIILGDALALPLPDQSFEVAYSLGLFEHFSLEEQQQFLKEQARVATKKILIEVPTRTPHMMTIMWFNRKIRGLKGVWADDELFTKQKFAQKFPGLEFNYHFDWASLAMTCWFVLDPQIVRDYFPKQTPLN</sequence>
<dbReference type="AlphaFoldDB" id="A0A2H0BKM8"/>
<accession>A0A2H0BKM8</accession>
<comment type="caution">
    <text evidence="2">The sequence shown here is derived from an EMBL/GenBank/DDBJ whole genome shotgun (WGS) entry which is preliminary data.</text>
</comment>
<feature type="domain" description="Methyltransferase type 11" evidence="1">
    <location>
        <begin position="60"/>
        <end position="146"/>
    </location>
</feature>
<dbReference type="CDD" id="cd02440">
    <property type="entry name" value="AdoMet_MTases"/>
    <property type="match status" value="1"/>
</dbReference>
<dbReference type="Pfam" id="PF08241">
    <property type="entry name" value="Methyltransf_11"/>
    <property type="match status" value="1"/>
</dbReference>
<protein>
    <recommendedName>
        <fullName evidence="1">Methyltransferase type 11 domain-containing protein</fullName>
    </recommendedName>
</protein>
<dbReference type="Gene3D" id="3.40.50.150">
    <property type="entry name" value="Vaccinia Virus protein VP39"/>
    <property type="match status" value="1"/>
</dbReference>
<dbReference type="InterPro" id="IPR029063">
    <property type="entry name" value="SAM-dependent_MTases_sf"/>
</dbReference>
<gene>
    <name evidence="2" type="ORF">COX02_01780</name>
</gene>
<dbReference type="EMBL" id="PCSX01000028">
    <property type="protein sequence ID" value="PIP58154.1"/>
    <property type="molecule type" value="Genomic_DNA"/>
</dbReference>
<evidence type="ECO:0000313" key="2">
    <source>
        <dbReference type="EMBL" id="PIP58154.1"/>
    </source>
</evidence>
<dbReference type="GO" id="GO:0008757">
    <property type="term" value="F:S-adenosylmethionine-dependent methyltransferase activity"/>
    <property type="evidence" value="ECO:0007669"/>
    <property type="project" value="InterPro"/>
</dbReference>
<organism evidence="2 3">
    <name type="scientific">Candidatus Vogelbacteria bacterium CG22_combo_CG10-13_8_21_14_all_37_9</name>
    <dbReference type="NCBI Taxonomy" id="1975046"/>
    <lineage>
        <taxon>Bacteria</taxon>
        <taxon>Candidatus Vogeliibacteriota</taxon>
    </lineage>
</organism>